<protein>
    <submittedName>
        <fullName evidence="1">Uncharacterized protein</fullName>
    </submittedName>
</protein>
<organism evidence="1 2">
    <name type="scientific">Caerostris extrusa</name>
    <name type="common">Bark spider</name>
    <name type="synonym">Caerostris bankana</name>
    <dbReference type="NCBI Taxonomy" id="172846"/>
    <lineage>
        <taxon>Eukaryota</taxon>
        <taxon>Metazoa</taxon>
        <taxon>Ecdysozoa</taxon>
        <taxon>Arthropoda</taxon>
        <taxon>Chelicerata</taxon>
        <taxon>Arachnida</taxon>
        <taxon>Araneae</taxon>
        <taxon>Araneomorphae</taxon>
        <taxon>Entelegynae</taxon>
        <taxon>Araneoidea</taxon>
        <taxon>Araneidae</taxon>
        <taxon>Caerostris</taxon>
    </lineage>
</organism>
<accession>A0AAV4X8X0</accession>
<reference evidence="1 2" key="1">
    <citation type="submission" date="2021-06" db="EMBL/GenBank/DDBJ databases">
        <title>Caerostris extrusa draft genome.</title>
        <authorList>
            <person name="Kono N."/>
            <person name="Arakawa K."/>
        </authorList>
    </citation>
    <scope>NUCLEOTIDE SEQUENCE [LARGE SCALE GENOMIC DNA]</scope>
</reference>
<gene>
    <name evidence="1" type="ORF">CEXT_664361</name>
</gene>
<sequence>MPAPPLLRNLSEDPSVYAIARLPCENLSMVSLLKTVKFQEGNPPVEWKTTRQESPVSVQMDWLVCVGE</sequence>
<name>A0AAV4X8X0_CAEEX</name>
<dbReference type="AlphaFoldDB" id="A0AAV4X8X0"/>
<dbReference type="Proteomes" id="UP001054945">
    <property type="component" value="Unassembled WGS sequence"/>
</dbReference>
<keyword evidence="2" id="KW-1185">Reference proteome</keyword>
<proteinExistence type="predicted"/>
<comment type="caution">
    <text evidence="1">The sequence shown here is derived from an EMBL/GenBank/DDBJ whole genome shotgun (WGS) entry which is preliminary data.</text>
</comment>
<evidence type="ECO:0000313" key="2">
    <source>
        <dbReference type="Proteomes" id="UP001054945"/>
    </source>
</evidence>
<dbReference type="EMBL" id="BPLR01017311">
    <property type="protein sequence ID" value="GIY90329.1"/>
    <property type="molecule type" value="Genomic_DNA"/>
</dbReference>
<evidence type="ECO:0000313" key="1">
    <source>
        <dbReference type="EMBL" id="GIY90329.1"/>
    </source>
</evidence>